<proteinExistence type="predicted"/>
<accession>A0A6A4SM29</accession>
<evidence type="ECO:0000256" key="1">
    <source>
        <dbReference type="PROSITE-ProRule" id="PRU00371"/>
    </source>
</evidence>
<dbReference type="Proteomes" id="UP000438429">
    <property type="component" value="Unassembled WGS sequence"/>
</dbReference>
<sequence length="253" mass="28064">MRHRPQTADVEERLPSILQEPLPRPESELAESHYFAMSLVPLLHKLDRNKRHQAKIGILNVLQNIESSTDSGQRPTPTFHTPTSRPGTTPCYIARSCVNSQGLVGPRDVMAAPQRTTVAEAVGIDGRRNTQPTPCAAVSQPFRIQWKSRDITKWAQGHFGKPLSVNSLSLHLQVQVKNLPCKAKAIYQQHPETPPASLGPSSSEMDRSGKVCCGLTSPHFKLFLEIMDVVSSVPKRKRNIQIVISAMFKSQPL</sequence>
<keyword evidence="1" id="KW-0539">Nucleus</keyword>
<dbReference type="EMBL" id="VEVO01000013">
    <property type="protein sequence ID" value="KAF0032201.1"/>
    <property type="molecule type" value="Genomic_DNA"/>
</dbReference>
<evidence type="ECO:0000313" key="4">
    <source>
        <dbReference type="EMBL" id="KAF0032201.1"/>
    </source>
</evidence>
<dbReference type="GO" id="GO:0005634">
    <property type="term" value="C:nucleus"/>
    <property type="evidence" value="ECO:0007669"/>
    <property type="project" value="UniProtKB-SubCell"/>
</dbReference>
<evidence type="ECO:0000256" key="2">
    <source>
        <dbReference type="SAM" id="MobiDB-lite"/>
    </source>
</evidence>
<protein>
    <recommendedName>
        <fullName evidence="3">BESS domain-containing protein</fullName>
    </recommendedName>
</protein>
<dbReference type="GO" id="GO:0003677">
    <property type="term" value="F:DNA binding"/>
    <property type="evidence" value="ECO:0007669"/>
    <property type="project" value="InterPro"/>
</dbReference>
<feature type="region of interest" description="Disordered" evidence="2">
    <location>
        <begin position="67"/>
        <end position="87"/>
    </location>
</feature>
<comment type="caution">
    <text evidence="4">The sequence shown here is derived from an EMBL/GenBank/DDBJ whole genome shotgun (WGS) entry which is preliminary data.</text>
</comment>
<dbReference type="InterPro" id="IPR004210">
    <property type="entry name" value="BESS_motif"/>
</dbReference>
<dbReference type="PROSITE" id="PS51031">
    <property type="entry name" value="BESS"/>
    <property type="match status" value="1"/>
</dbReference>
<organism evidence="4 5">
    <name type="scientific">Scophthalmus maximus</name>
    <name type="common">Turbot</name>
    <name type="synonym">Psetta maxima</name>
    <dbReference type="NCBI Taxonomy" id="52904"/>
    <lineage>
        <taxon>Eukaryota</taxon>
        <taxon>Metazoa</taxon>
        <taxon>Chordata</taxon>
        <taxon>Craniata</taxon>
        <taxon>Vertebrata</taxon>
        <taxon>Euteleostomi</taxon>
        <taxon>Actinopterygii</taxon>
        <taxon>Neopterygii</taxon>
        <taxon>Teleostei</taxon>
        <taxon>Neoteleostei</taxon>
        <taxon>Acanthomorphata</taxon>
        <taxon>Carangaria</taxon>
        <taxon>Pleuronectiformes</taxon>
        <taxon>Pleuronectoidei</taxon>
        <taxon>Scophthalmidae</taxon>
        <taxon>Scophthalmus</taxon>
    </lineage>
</organism>
<comment type="subcellular location">
    <subcellularLocation>
        <location evidence="1">Nucleus</location>
    </subcellularLocation>
</comment>
<evidence type="ECO:0000313" key="5">
    <source>
        <dbReference type="Proteomes" id="UP000438429"/>
    </source>
</evidence>
<gene>
    <name evidence="4" type="ORF">F2P81_014491</name>
</gene>
<reference evidence="4 5" key="1">
    <citation type="submission" date="2019-06" db="EMBL/GenBank/DDBJ databases">
        <title>Draft genomes of female and male turbot (Scophthalmus maximus).</title>
        <authorList>
            <person name="Xu H."/>
            <person name="Xu X.-W."/>
            <person name="Shao C."/>
            <person name="Chen S."/>
        </authorList>
    </citation>
    <scope>NUCLEOTIDE SEQUENCE [LARGE SCALE GENOMIC DNA]</scope>
    <source>
        <strain evidence="4">Ysfricsl-2016a</strain>
        <tissue evidence="4">Blood</tissue>
    </source>
</reference>
<evidence type="ECO:0000259" key="3">
    <source>
        <dbReference type="PROSITE" id="PS51031"/>
    </source>
</evidence>
<name>A0A6A4SM29_SCOMX</name>
<feature type="domain" description="BESS" evidence="3">
    <location>
        <begin position="29"/>
        <end position="68"/>
    </location>
</feature>
<dbReference type="AlphaFoldDB" id="A0A6A4SM29"/>